<keyword evidence="3" id="KW-1185">Reference proteome</keyword>
<organism evidence="2 3">
    <name type="scientific">Natronobacterium texcoconense</name>
    <dbReference type="NCBI Taxonomy" id="1095778"/>
    <lineage>
        <taxon>Archaea</taxon>
        <taxon>Methanobacteriati</taxon>
        <taxon>Methanobacteriota</taxon>
        <taxon>Stenosarchaea group</taxon>
        <taxon>Halobacteria</taxon>
        <taxon>Halobacteriales</taxon>
        <taxon>Natrialbaceae</taxon>
        <taxon>Natronobacterium</taxon>
    </lineage>
</organism>
<proteinExistence type="predicted"/>
<dbReference type="OrthoDB" id="380972at2157"/>
<evidence type="ECO:0000313" key="3">
    <source>
        <dbReference type="Proteomes" id="UP000198848"/>
    </source>
</evidence>
<protein>
    <submittedName>
        <fullName evidence="2">Uncharacterized protein</fullName>
    </submittedName>
</protein>
<dbReference type="Proteomes" id="UP000198848">
    <property type="component" value="Unassembled WGS sequence"/>
</dbReference>
<dbReference type="EMBL" id="FNLC01000005">
    <property type="protein sequence ID" value="SDR38235.1"/>
    <property type="molecule type" value="Genomic_DNA"/>
</dbReference>
<reference evidence="3" key="1">
    <citation type="submission" date="2016-10" db="EMBL/GenBank/DDBJ databases">
        <authorList>
            <person name="Varghese N."/>
            <person name="Submissions S."/>
        </authorList>
    </citation>
    <scope>NUCLEOTIDE SEQUENCE [LARGE SCALE GENOMIC DNA]</scope>
    <source>
        <strain evidence="3">DSM 24767</strain>
    </source>
</reference>
<feature type="region of interest" description="Disordered" evidence="1">
    <location>
        <begin position="1"/>
        <end position="64"/>
    </location>
</feature>
<accession>A0A1H1IKE1</accession>
<evidence type="ECO:0000313" key="2">
    <source>
        <dbReference type="EMBL" id="SDR38235.1"/>
    </source>
</evidence>
<evidence type="ECO:0000256" key="1">
    <source>
        <dbReference type="SAM" id="MobiDB-lite"/>
    </source>
</evidence>
<gene>
    <name evidence="2" type="ORF">SAMN04489842_3579</name>
</gene>
<dbReference type="AlphaFoldDB" id="A0A1H1IKE1"/>
<dbReference type="STRING" id="1095778.SAMN04489842_3579"/>
<dbReference type="RefSeq" id="WP_090384833.1">
    <property type="nucleotide sequence ID" value="NZ_FNLC01000005.1"/>
</dbReference>
<sequence>MAVNVSSVDDADATTPSAVGFFDADGCSDLDTKTGWSGADAGSTTLSEGCVDGSTQLPVDGTQL</sequence>
<name>A0A1H1IKE1_NATTX</name>
<feature type="compositionally biased region" description="Polar residues" evidence="1">
    <location>
        <begin position="42"/>
        <end position="64"/>
    </location>
</feature>